<feature type="domain" description="Cation-transporting P-type ATPase N-terminal" evidence="2">
    <location>
        <begin position="23"/>
        <end position="84"/>
    </location>
</feature>
<feature type="compositionally biased region" description="Basic and acidic residues" evidence="1">
    <location>
        <begin position="1"/>
        <end position="10"/>
    </location>
</feature>
<protein>
    <recommendedName>
        <fullName evidence="2">Cation-transporting P-type ATPase N-terminal domain-containing protein</fullName>
    </recommendedName>
</protein>
<dbReference type="EMBL" id="JAAFOW010001126">
    <property type="protein sequence ID" value="KAF5262181.1"/>
    <property type="molecule type" value="Genomic_DNA"/>
</dbReference>
<evidence type="ECO:0000313" key="4">
    <source>
        <dbReference type="Proteomes" id="UP000558688"/>
    </source>
</evidence>
<dbReference type="SUPFAM" id="SSF81665">
    <property type="entry name" value="Calcium ATPase, transmembrane domain M"/>
    <property type="match status" value="1"/>
</dbReference>
<evidence type="ECO:0000256" key="1">
    <source>
        <dbReference type="SAM" id="MobiDB-lite"/>
    </source>
</evidence>
<dbReference type="InterPro" id="IPR004014">
    <property type="entry name" value="ATPase_P-typ_cation-transptr_N"/>
</dbReference>
<comment type="caution">
    <text evidence="3">The sequence shown here is derived from an EMBL/GenBank/DDBJ whole genome shotgun (WGS) entry which is preliminary data.</text>
</comment>
<dbReference type="Pfam" id="PF00690">
    <property type="entry name" value="Cation_ATPase_N"/>
    <property type="match status" value="1"/>
</dbReference>
<feature type="region of interest" description="Disordered" evidence="1">
    <location>
        <begin position="1"/>
        <end position="25"/>
    </location>
</feature>
<evidence type="ECO:0000313" key="3">
    <source>
        <dbReference type="EMBL" id="KAF5262181.1"/>
    </source>
</evidence>
<organism evidence="3 4">
    <name type="scientific">Fusarium oxysporum</name>
    <name type="common">Fusarium vascular wilt</name>
    <dbReference type="NCBI Taxonomy" id="5507"/>
    <lineage>
        <taxon>Eukaryota</taxon>
        <taxon>Fungi</taxon>
        <taxon>Dikarya</taxon>
        <taxon>Ascomycota</taxon>
        <taxon>Pezizomycotina</taxon>
        <taxon>Sordariomycetes</taxon>
        <taxon>Hypocreomycetidae</taxon>
        <taxon>Hypocreales</taxon>
        <taxon>Nectriaceae</taxon>
        <taxon>Fusarium</taxon>
        <taxon>Fusarium oxysporum species complex</taxon>
    </lineage>
</organism>
<reference evidence="3" key="1">
    <citation type="submission" date="2020-02" db="EMBL/GenBank/DDBJ databases">
        <title>Identification and distribution of gene clusters putatively required for synthesis of sphingolipid metabolism inhibitors in phylogenetically diverse species of the filamentous fungus Fusarium.</title>
        <authorList>
            <person name="Kim H.-S."/>
            <person name="Busman M."/>
            <person name="Brown D.W."/>
            <person name="Divon H."/>
            <person name="Uhlig S."/>
            <person name="Proctor R.H."/>
        </authorList>
    </citation>
    <scope>NUCLEOTIDE SEQUENCE [LARGE SCALE GENOMIC DNA]</scope>
    <source>
        <strain evidence="3">NRRL 39464</strain>
    </source>
</reference>
<accession>A0A8H5ABB4</accession>
<name>A0A8H5ABB4_FUSOX</name>
<dbReference type="InterPro" id="IPR023298">
    <property type="entry name" value="ATPase_P-typ_TM_dom_sf"/>
</dbReference>
<proteinExistence type="predicted"/>
<gene>
    <name evidence="3" type="ORF">FOXYS1_7104</name>
</gene>
<evidence type="ECO:0000259" key="2">
    <source>
        <dbReference type="SMART" id="SM00831"/>
    </source>
</evidence>
<sequence length="91" mass="9836">MNQKPGEEPPHVSGQANSPMSAPAHALTFRQVAEELNANLEDGLTTEEAKRRLSQYGSNEFGEQEGVQPLKILLGQVANALTLVRCPITPL</sequence>
<dbReference type="Proteomes" id="UP000558688">
    <property type="component" value="Unassembled WGS sequence"/>
</dbReference>
<dbReference type="AlphaFoldDB" id="A0A8H5ABB4"/>
<dbReference type="SMART" id="SM00831">
    <property type="entry name" value="Cation_ATPase_N"/>
    <property type="match status" value="1"/>
</dbReference>